<name>A0A7G5IKT7_9SPHN</name>
<keyword evidence="1" id="KW-0472">Membrane</keyword>
<dbReference type="NCBIfam" id="NF040894">
    <property type="entry name" value="puhB_PGC"/>
    <property type="match status" value="1"/>
</dbReference>
<dbReference type="Proteomes" id="UP000515292">
    <property type="component" value="Chromosome"/>
</dbReference>
<feature type="transmembrane region" description="Helical" evidence="1">
    <location>
        <begin position="39"/>
        <end position="59"/>
    </location>
</feature>
<evidence type="ECO:0000313" key="3">
    <source>
        <dbReference type="Proteomes" id="UP000515292"/>
    </source>
</evidence>
<feature type="transmembrane region" description="Helical" evidence="1">
    <location>
        <begin position="99"/>
        <end position="116"/>
    </location>
</feature>
<dbReference type="EMBL" id="CP059851">
    <property type="protein sequence ID" value="QMW23979.1"/>
    <property type="molecule type" value="Genomic_DNA"/>
</dbReference>
<feature type="transmembrane region" description="Helical" evidence="1">
    <location>
        <begin position="65"/>
        <end position="87"/>
    </location>
</feature>
<organism evidence="2 3">
    <name type="scientific">Sandaracinobacteroides saxicola</name>
    <dbReference type="NCBI Taxonomy" id="2759707"/>
    <lineage>
        <taxon>Bacteria</taxon>
        <taxon>Pseudomonadati</taxon>
        <taxon>Pseudomonadota</taxon>
        <taxon>Alphaproteobacteria</taxon>
        <taxon>Sphingomonadales</taxon>
        <taxon>Sphingosinicellaceae</taxon>
        <taxon>Sandaracinobacteroides</taxon>
    </lineage>
</organism>
<accession>A0A7G5IKT7</accession>
<reference evidence="2 3" key="1">
    <citation type="submission" date="2020-07" db="EMBL/GenBank/DDBJ databases">
        <title>Complete genome sequence for Sandaracinobacter sp. M6.</title>
        <authorList>
            <person name="Tang Y."/>
            <person name="Liu Q."/>
            <person name="Guo Z."/>
            <person name="Lei P."/>
            <person name="Huang B."/>
        </authorList>
    </citation>
    <scope>NUCLEOTIDE SEQUENCE [LARGE SCALE GENOMIC DNA]</scope>
    <source>
        <strain evidence="2 3">M6</strain>
    </source>
</reference>
<evidence type="ECO:0000313" key="2">
    <source>
        <dbReference type="EMBL" id="QMW23979.1"/>
    </source>
</evidence>
<keyword evidence="3" id="KW-1185">Reference proteome</keyword>
<sequence>MMANFDHEPIRGLPGPLPAGEHILWQGSPDWRRLARDAFHVRLILAYFALILLAALASGASAPGLLLTALAAALCLGLLHGLALLSARTSIYTLTNRRIVLRIGMALPTAINIPLLRINIAGLRLNADGSGDIPLALTTRSGLGWFHLWPHARPWALSRPEPMLRAIPDAAGVATLIAGALAEVVPTGQRLPITLPEGPVTHGGLAQPA</sequence>
<dbReference type="KEGG" id="sand:H3309_05800"/>
<dbReference type="AlphaFoldDB" id="A0A7G5IKT7"/>
<keyword evidence="1" id="KW-0812">Transmembrane</keyword>
<protein>
    <submittedName>
        <fullName evidence="2">PH domain-containing protein</fullName>
    </submittedName>
</protein>
<keyword evidence="1" id="KW-1133">Transmembrane helix</keyword>
<proteinExistence type="predicted"/>
<dbReference type="InterPro" id="IPR054839">
    <property type="entry name" value="puhB_PGC"/>
</dbReference>
<dbReference type="RefSeq" id="WP_182297802.1">
    <property type="nucleotide sequence ID" value="NZ_CP059851.1"/>
</dbReference>
<gene>
    <name evidence="2" type="ORF">H3309_05800</name>
</gene>
<evidence type="ECO:0000256" key="1">
    <source>
        <dbReference type="SAM" id="Phobius"/>
    </source>
</evidence>